<feature type="region of interest" description="Disordered" evidence="1">
    <location>
        <begin position="115"/>
        <end position="191"/>
    </location>
</feature>
<keyword evidence="3" id="KW-1185">Reference proteome</keyword>
<proteinExistence type="predicted"/>
<evidence type="ECO:0000313" key="3">
    <source>
        <dbReference type="Proteomes" id="UP001497497"/>
    </source>
</evidence>
<protein>
    <recommendedName>
        <fullName evidence="4">DNA alkylation repair protein</fullName>
    </recommendedName>
</protein>
<dbReference type="InterPro" id="IPR014825">
    <property type="entry name" value="DNA_alkylation"/>
</dbReference>
<dbReference type="Gene3D" id="1.25.40.290">
    <property type="entry name" value="ARM repeat domains"/>
    <property type="match status" value="1"/>
</dbReference>
<dbReference type="SUPFAM" id="SSF48371">
    <property type="entry name" value="ARM repeat"/>
    <property type="match status" value="1"/>
</dbReference>
<dbReference type="Pfam" id="PF08713">
    <property type="entry name" value="DNA_alkylation"/>
    <property type="match status" value="1"/>
</dbReference>
<name>A0AAV2HPS2_LYMST</name>
<dbReference type="PANTHER" id="PTHR34070">
    <property type="entry name" value="ARMADILLO-TYPE FOLD"/>
    <property type="match status" value="1"/>
</dbReference>
<reference evidence="2 3" key="1">
    <citation type="submission" date="2024-04" db="EMBL/GenBank/DDBJ databases">
        <authorList>
            <consortium name="Genoscope - CEA"/>
            <person name="William W."/>
        </authorList>
    </citation>
    <scope>NUCLEOTIDE SEQUENCE [LARGE SCALE GENOMIC DNA]</scope>
</reference>
<dbReference type="Proteomes" id="UP001497497">
    <property type="component" value="Unassembled WGS sequence"/>
</dbReference>
<accession>A0AAV2HPS2</accession>
<dbReference type="Gene3D" id="1.20.1660.10">
    <property type="entry name" value="Hypothetical protein (EF3068)"/>
    <property type="match status" value="1"/>
</dbReference>
<dbReference type="PANTHER" id="PTHR34070:SF1">
    <property type="entry name" value="DNA ALKYLATION REPAIR PROTEIN"/>
    <property type="match status" value="1"/>
</dbReference>
<feature type="compositionally biased region" description="Polar residues" evidence="1">
    <location>
        <begin position="137"/>
        <end position="148"/>
    </location>
</feature>
<organism evidence="2 3">
    <name type="scientific">Lymnaea stagnalis</name>
    <name type="common">Great pond snail</name>
    <name type="synonym">Helix stagnalis</name>
    <dbReference type="NCBI Taxonomy" id="6523"/>
    <lineage>
        <taxon>Eukaryota</taxon>
        <taxon>Metazoa</taxon>
        <taxon>Spiralia</taxon>
        <taxon>Lophotrochozoa</taxon>
        <taxon>Mollusca</taxon>
        <taxon>Gastropoda</taxon>
        <taxon>Heterobranchia</taxon>
        <taxon>Euthyneura</taxon>
        <taxon>Panpulmonata</taxon>
        <taxon>Hygrophila</taxon>
        <taxon>Lymnaeoidea</taxon>
        <taxon>Lymnaeidae</taxon>
        <taxon>Lymnaea</taxon>
    </lineage>
</organism>
<evidence type="ECO:0000256" key="1">
    <source>
        <dbReference type="SAM" id="MobiDB-lite"/>
    </source>
</evidence>
<dbReference type="InterPro" id="IPR016024">
    <property type="entry name" value="ARM-type_fold"/>
</dbReference>
<dbReference type="CDD" id="cd07064">
    <property type="entry name" value="AlkD_like_1"/>
    <property type="match status" value="1"/>
</dbReference>
<evidence type="ECO:0008006" key="4">
    <source>
        <dbReference type="Google" id="ProtNLM"/>
    </source>
</evidence>
<comment type="caution">
    <text evidence="2">The sequence shown here is derived from an EMBL/GenBank/DDBJ whole genome shotgun (WGS) entry which is preliminary data.</text>
</comment>
<gene>
    <name evidence="2" type="ORF">GSLYS_00009652001</name>
</gene>
<feature type="compositionally biased region" description="Basic and acidic residues" evidence="1">
    <location>
        <begin position="181"/>
        <end position="191"/>
    </location>
</feature>
<sequence length="469" mass="54820">MLKIFIDTFSVYTKNVLNGRKNKFQINSVITYNNTNRLKFICVSFLKYTSYSKIRFMPNLRVRRQLVPLEITEEQPSKYSKHEIVTLQKKSYATRINGKTSRLIKTNNVKCELTTTRKRRAKSGDSGIRLSSEDKSIPTNGVNYAGTNTKKRKVRSKANTPDSTVPDDDHIETSGDSTNVRSRDPSRSKPEVLKYQAKNISINGQLSLSYDELYNLYTKRLENLKGRVDNKEIHIFRILCDRFESARHTDKAAAMSKYMRNQFEYFGIPTPERRALYKDLWKDVSNLSSSALRILAHQTWLSPEREFHYFTVEMLEKEKDRIFADDGLPASEQAVKTMEFVREFLVHPNSWWDTVDTLAPKVIGPMVRDYPEELLPILDNWNLDENRWLCRTSILHQLSFKAFTNVERLFRYSLKVAHKEEFFIQKAIGWALREYYKTDPDAVRDFVSRNKKKLSPLSVKEALKNDSKN</sequence>
<dbReference type="EMBL" id="CAXITT010000208">
    <property type="protein sequence ID" value="CAL1535692.1"/>
    <property type="molecule type" value="Genomic_DNA"/>
</dbReference>
<evidence type="ECO:0000313" key="2">
    <source>
        <dbReference type="EMBL" id="CAL1535692.1"/>
    </source>
</evidence>
<dbReference type="AlphaFoldDB" id="A0AAV2HPS2"/>